<gene>
    <name evidence="1" type="ORF">OH76DRAFT_1405874</name>
</gene>
<accession>A0A371D4R5</accession>
<evidence type="ECO:0000313" key="1">
    <source>
        <dbReference type="EMBL" id="RDX47525.1"/>
    </source>
</evidence>
<organism evidence="1 2">
    <name type="scientific">Lentinus brumalis</name>
    <dbReference type="NCBI Taxonomy" id="2498619"/>
    <lineage>
        <taxon>Eukaryota</taxon>
        <taxon>Fungi</taxon>
        <taxon>Dikarya</taxon>
        <taxon>Basidiomycota</taxon>
        <taxon>Agaricomycotina</taxon>
        <taxon>Agaricomycetes</taxon>
        <taxon>Polyporales</taxon>
        <taxon>Polyporaceae</taxon>
        <taxon>Lentinus</taxon>
    </lineage>
</organism>
<reference evidence="1 2" key="1">
    <citation type="journal article" date="2018" name="Biotechnol. Biofuels">
        <title>Integrative visual omics of the white-rot fungus Polyporus brumalis exposes the biotechnological potential of its oxidative enzymes for delignifying raw plant biomass.</title>
        <authorList>
            <person name="Miyauchi S."/>
            <person name="Rancon A."/>
            <person name="Drula E."/>
            <person name="Hage H."/>
            <person name="Chaduli D."/>
            <person name="Favel A."/>
            <person name="Grisel S."/>
            <person name="Henrissat B."/>
            <person name="Herpoel-Gimbert I."/>
            <person name="Ruiz-Duenas F.J."/>
            <person name="Chevret D."/>
            <person name="Hainaut M."/>
            <person name="Lin J."/>
            <person name="Wang M."/>
            <person name="Pangilinan J."/>
            <person name="Lipzen A."/>
            <person name="Lesage-Meessen L."/>
            <person name="Navarro D."/>
            <person name="Riley R."/>
            <person name="Grigoriev I.V."/>
            <person name="Zhou S."/>
            <person name="Raouche S."/>
            <person name="Rosso M.N."/>
        </authorList>
    </citation>
    <scope>NUCLEOTIDE SEQUENCE [LARGE SCALE GENOMIC DNA]</scope>
    <source>
        <strain evidence="1 2">BRFM 1820</strain>
    </source>
</reference>
<proteinExistence type="predicted"/>
<dbReference type="Proteomes" id="UP000256964">
    <property type="component" value="Unassembled WGS sequence"/>
</dbReference>
<evidence type="ECO:0000313" key="2">
    <source>
        <dbReference type="Proteomes" id="UP000256964"/>
    </source>
</evidence>
<sequence>MALARRMIGHGHALARLRHAAHLQRVHRGRKPTRSLHAARLTDSTSSRPFAYCLQHSLLSAVLQPALVLYARLESHST</sequence>
<dbReference type="AlphaFoldDB" id="A0A371D4R5"/>
<keyword evidence="2" id="KW-1185">Reference proteome</keyword>
<protein>
    <submittedName>
        <fullName evidence="1">Uncharacterized protein</fullName>
    </submittedName>
</protein>
<name>A0A371D4R5_9APHY</name>
<dbReference type="EMBL" id="KZ857418">
    <property type="protein sequence ID" value="RDX47525.1"/>
    <property type="molecule type" value="Genomic_DNA"/>
</dbReference>